<proteinExistence type="inferred from homology"/>
<dbReference type="CDD" id="cd00950">
    <property type="entry name" value="DHDPS"/>
    <property type="match status" value="1"/>
</dbReference>
<dbReference type="GO" id="GO:0008840">
    <property type="term" value="F:4-hydroxy-tetrahydrodipicolinate synthase activity"/>
    <property type="evidence" value="ECO:0007669"/>
    <property type="project" value="UniProtKB-EC"/>
</dbReference>
<keyword evidence="15" id="KW-1185">Reference proteome</keyword>
<feature type="active site" description="Proton donor/acceptor" evidence="12">
    <location>
        <position position="135"/>
    </location>
</feature>
<dbReference type="PANTHER" id="PTHR12128:SF66">
    <property type="entry name" value="4-HYDROXY-2-OXOGLUTARATE ALDOLASE, MITOCHONDRIAL"/>
    <property type="match status" value="1"/>
</dbReference>
<evidence type="ECO:0000313" key="15">
    <source>
        <dbReference type="Proteomes" id="UP001461341"/>
    </source>
</evidence>
<keyword evidence="6 12" id="KW-0028">Amino-acid biosynthesis</keyword>
<dbReference type="InterPro" id="IPR013785">
    <property type="entry name" value="Aldolase_TIM"/>
</dbReference>
<evidence type="ECO:0000256" key="3">
    <source>
        <dbReference type="ARBA" id="ARBA00007592"/>
    </source>
</evidence>
<keyword evidence="10 12" id="KW-0704">Schiff base</keyword>
<dbReference type="PANTHER" id="PTHR12128">
    <property type="entry name" value="DIHYDRODIPICOLINATE SYNTHASE"/>
    <property type="match status" value="1"/>
</dbReference>
<gene>
    <name evidence="12 14" type="primary">dapA</name>
    <name evidence="14" type="ORF">QBE54_04450</name>
</gene>
<organism evidence="14 15">
    <name type="scientific">Thermatribacter velox</name>
    <dbReference type="NCBI Taxonomy" id="3039681"/>
    <lineage>
        <taxon>Bacteria</taxon>
        <taxon>Pseudomonadati</taxon>
        <taxon>Atribacterota</taxon>
        <taxon>Atribacteria</taxon>
        <taxon>Atribacterales</taxon>
        <taxon>Thermatribacteraceae</taxon>
        <taxon>Thermatribacter</taxon>
    </lineage>
</organism>
<comment type="function">
    <text evidence="1 12">Catalyzes the condensation of (S)-aspartate-beta-semialdehyde [(S)-ASA] and pyruvate to 4-hydroxy-tetrahydrodipicolinate (HTPA).</text>
</comment>
<keyword evidence="5 12" id="KW-0963">Cytoplasm</keyword>
<evidence type="ECO:0000256" key="8">
    <source>
        <dbReference type="ARBA" id="ARBA00023154"/>
    </source>
</evidence>
<dbReference type="Pfam" id="PF00701">
    <property type="entry name" value="DHDPS"/>
    <property type="match status" value="1"/>
</dbReference>
<dbReference type="PROSITE" id="PS00665">
    <property type="entry name" value="DHDPS_1"/>
    <property type="match status" value="1"/>
</dbReference>
<dbReference type="Proteomes" id="UP001461341">
    <property type="component" value="Chromosome"/>
</dbReference>
<dbReference type="EMBL" id="CP121689">
    <property type="protein sequence ID" value="WZL76983.1"/>
    <property type="molecule type" value="Genomic_DNA"/>
</dbReference>
<dbReference type="Gene3D" id="3.20.20.70">
    <property type="entry name" value="Aldolase class I"/>
    <property type="match status" value="1"/>
</dbReference>
<keyword evidence="8 12" id="KW-0457">Lysine biosynthesis</keyword>
<dbReference type="InterPro" id="IPR020624">
    <property type="entry name" value="Schiff_base-form_aldolases_CS"/>
</dbReference>
<feature type="binding site" evidence="12">
    <location>
        <position position="47"/>
    </location>
    <ligand>
        <name>pyruvate</name>
        <dbReference type="ChEBI" id="CHEBI:15361"/>
    </ligand>
</feature>
<dbReference type="PIRSF" id="PIRSF001365">
    <property type="entry name" value="DHDPS"/>
    <property type="match status" value="1"/>
</dbReference>
<evidence type="ECO:0000256" key="7">
    <source>
        <dbReference type="ARBA" id="ARBA00022915"/>
    </source>
</evidence>
<feature type="site" description="Part of a proton relay during catalysis" evidence="12">
    <location>
        <position position="109"/>
    </location>
</feature>
<evidence type="ECO:0000256" key="10">
    <source>
        <dbReference type="ARBA" id="ARBA00023270"/>
    </source>
</evidence>
<dbReference type="InterPro" id="IPR020625">
    <property type="entry name" value="Schiff_base-form_aldolases_AS"/>
</dbReference>
<dbReference type="PROSITE" id="PS00666">
    <property type="entry name" value="DHDPS_2"/>
    <property type="match status" value="1"/>
</dbReference>
<dbReference type="PRINTS" id="PR00146">
    <property type="entry name" value="DHPICSNTHASE"/>
</dbReference>
<comment type="caution">
    <text evidence="12">Was originally thought to be a dihydrodipicolinate synthase (DHDPS), catalyzing the condensation of (S)-aspartate-beta-semialdehyde [(S)-ASA] and pyruvate to dihydrodipicolinate (DHDP). However, it was shown in E.coli that the product of the enzymatic reaction is not dihydrodipicolinate but in fact (4S)-4-hydroxy-2,3,4,5-tetrahydro-(2S)-dipicolinic acid (HTPA), and that the consecutive dehydration reaction leading to DHDP is not spontaneous but catalyzed by DapB.</text>
</comment>
<comment type="pathway">
    <text evidence="2 12">Amino-acid biosynthesis; L-lysine biosynthesis via DAP pathway; (S)-tetrahydrodipicolinate from L-aspartate: step 3/4.</text>
</comment>
<feature type="active site" description="Schiff-base intermediate with substrate" evidence="12">
    <location>
        <position position="163"/>
    </location>
</feature>
<evidence type="ECO:0000313" key="14">
    <source>
        <dbReference type="EMBL" id="WZL76983.1"/>
    </source>
</evidence>
<dbReference type="NCBIfam" id="TIGR00674">
    <property type="entry name" value="dapA"/>
    <property type="match status" value="1"/>
</dbReference>
<evidence type="ECO:0000256" key="5">
    <source>
        <dbReference type="ARBA" id="ARBA00022490"/>
    </source>
</evidence>
<evidence type="ECO:0000256" key="1">
    <source>
        <dbReference type="ARBA" id="ARBA00003294"/>
    </source>
</evidence>
<dbReference type="EC" id="4.3.3.7" evidence="4 12"/>
<keyword evidence="9 12" id="KW-0456">Lyase</keyword>
<evidence type="ECO:0000256" key="4">
    <source>
        <dbReference type="ARBA" id="ARBA00012086"/>
    </source>
</evidence>
<evidence type="ECO:0000256" key="11">
    <source>
        <dbReference type="ARBA" id="ARBA00047836"/>
    </source>
</evidence>
<evidence type="ECO:0000256" key="6">
    <source>
        <dbReference type="ARBA" id="ARBA00022605"/>
    </source>
</evidence>
<dbReference type="SUPFAM" id="SSF51569">
    <property type="entry name" value="Aldolase"/>
    <property type="match status" value="1"/>
</dbReference>
<evidence type="ECO:0000256" key="9">
    <source>
        <dbReference type="ARBA" id="ARBA00023239"/>
    </source>
</evidence>
<evidence type="ECO:0000256" key="13">
    <source>
        <dbReference type="PIRNR" id="PIRNR001365"/>
    </source>
</evidence>
<comment type="catalytic activity">
    <reaction evidence="11 12">
        <text>L-aspartate 4-semialdehyde + pyruvate = (2S,4S)-4-hydroxy-2,3,4,5-tetrahydrodipicolinate + H2O + H(+)</text>
        <dbReference type="Rhea" id="RHEA:34171"/>
        <dbReference type="ChEBI" id="CHEBI:15361"/>
        <dbReference type="ChEBI" id="CHEBI:15377"/>
        <dbReference type="ChEBI" id="CHEBI:15378"/>
        <dbReference type="ChEBI" id="CHEBI:67139"/>
        <dbReference type="ChEBI" id="CHEBI:537519"/>
        <dbReference type="EC" id="4.3.3.7"/>
    </reaction>
</comment>
<comment type="subcellular location">
    <subcellularLocation>
        <location evidence="12">Cytoplasm</location>
    </subcellularLocation>
</comment>
<dbReference type="SMART" id="SM01130">
    <property type="entry name" value="DHDPS"/>
    <property type="match status" value="1"/>
</dbReference>
<sequence length="294" mass="32353">MREWGSLLTAVITPFKEDLEIDYQAFRQLLDFLMRNGSDGVVVSGTTGESPTLTHEEKLRLFEVALEEVGDRGAVIAGTCSYNTRESVKLSKEAEKLGVHGILAVAPYYNKPPQEGLYQHFKAIAEAVSIPIMLYNIPSRTGININPETVARLAEIPNIVAIKEASGSVDQLSLVRRMTPQEFAIYSGDDNMTLTILAHGGKGVVSVAAHLAGKRIKEMIEAFRNGDVDRATKIHLELYPLFKGIFITTNPIPVKFALSLIGKSGEWVRPPLCTMNSEQKEKLKNILKEVGCLS</sequence>
<evidence type="ECO:0000256" key="12">
    <source>
        <dbReference type="HAMAP-Rule" id="MF_00418"/>
    </source>
</evidence>
<accession>A0ABZ2YGR2</accession>
<evidence type="ECO:0000256" key="2">
    <source>
        <dbReference type="ARBA" id="ARBA00005120"/>
    </source>
</evidence>
<dbReference type="RefSeq" id="WP_369019148.1">
    <property type="nucleotide sequence ID" value="NZ_CP121689.1"/>
</dbReference>
<feature type="binding site" evidence="12">
    <location>
        <position position="205"/>
    </location>
    <ligand>
        <name>pyruvate</name>
        <dbReference type="ChEBI" id="CHEBI:15361"/>
    </ligand>
</feature>
<comment type="similarity">
    <text evidence="3 12 13">Belongs to the DapA family.</text>
</comment>
<reference evidence="14 15" key="1">
    <citation type="submission" date="2023-03" db="EMBL/GenBank/DDBJ databases">
        <title>Novel Species.</title>
        <authorList>
            <person name="Ma S."/>
        </authorList>
    </citation>
    <scope>NUCLEOTIDE SEQUENCE [LARGE SCALE GENOMIC DNA]</scope>
    <source>
        <strain evidence="14 15">B11</strain>
    </source>
</reference>
<name>A0ABZ2YGR2_9BACT</name>
<feature type="site" description="Part of a proton relay during catalysis" evidence="12">
    <location>
        <position position="46"/>
    </location>
</feature>
<protein>
    <recommendedName>
        <fullName evidence="4 12">4-hydroxy-tetrahydrodipicolinate synthase</fullName>
        <shortName evidence="12">HTPA synthase</shortName>
        <ecNumber evidence="4 12">4.3.3.7</ecNumber>
    </recommendedName>
</protein>
<dbReference type="InterPro" id="IPR002220">
    <property type="entry name" value="DapA-like"/>
</dbReference>
<keyword evidence="7 12" id="KW-0220">Diaminopimelate biosynthesis</keyword>
<comment type="subunit">
    <text evidence="12">Homotetramer; dimer of dimers.</text>
</comment>
<dbReference type="InterPro" id="IPR005263">
    <property type="entry name" value="DapA"/>
</dbReference>
<dbReference type="HAMAP" id="MF_00418">
    <property type="entry name" value="DapA"/>
    <property type="match status" value="1"/>
</dbReference>